<accession>A0ABS1HBT4</accession>
<dbReference type="Gene3D" id="1.10.150.20">
    <property type="entry name" value="5' to 3' exonuclease, C-terminal subdomain"/>
    <property type="match status" value="1"/>
</dbReference>
<evidence type="ECO:0008006" key="3">
    <source>
        <dbReference type="Google" id="ProtNLM"/>
    </source>
</evidence>
<proteinExistence type="predicted"/>
<evidence type="ECO:0000313" key="1">
    <source>
        <dbReference type="EMBL" id="MBK3496443.1"/>
    </source>
</evidence>
<dbReference type="EMBL" id="JAEOAH010000031">
    <property type="protein sequence ID" value="MBK3496443.1"/>
    <property type="molecule type" value="Genomic_DNA"/>
</dbReference>
<protein>
    <recommendedName>
        <fullName evidence="3">DNA-binding protein</fullName>
    </recommendedName>
</protein>
<evidence type="ECO:0000313" key="2">
    <source>
        <dbReference type="Proteomes" id="UP000618943"/>
    </source>
</evidence>
<gene>
    <name evidence="1" type="ORF">JFL43_16575</name>
</gene>
<dbReference type="Pfam" id="PF14520">
    <property type="entry name" value="HHH_5"/>
    <property type="match status" value="1"/>
</dbReference>
<reference evidence="1 2" key="1">
    <citation type="submission" date="2020-12" db="EMBL/GenBank/DDBJ databases">
        <title>YIM B01967 draft genome.</title>
        <authorList>
            <person name="Yan X."/>
        </authorList>
    </citation>
    <scope>NUCLEOTIDE SEQUENCE [LARGE SCALE GENOMIC DNA]</scope>
    <source>
        <strain evidence="1 2">YIM B01967</strain>
    </source>
</reference>
<dbReference type="RefSeq" id="WP_200749908.1">
    <property type="nucleotide sequence ID" value="NZ_JAEOAH010000031.1"/>
</dbReference>
<comment type="caution">
    <text evidence="1">The sequence shown here is derived from an EMBL/GenBank/DDBJ whole genome shotgun (WGS) entry which is preliminary data.</text>
</comment>
<dbReference type="Proteomes" id="UP000618943">
    <property type="component" value="Unassembled WGS sequence"/>
</dbReference>
<sequence>METWPKGIAKPAVRALNSVGITTIEQLITIDEKTLKSLHGMGPKAIDVLKMALHEKGLQFKASDSE</sequence>
<name>A0ABS1HBT4_9BACL</name>
<keyword evidence="2" id="KW-1185">Reference proteome</keyword>
<dbReference type="SUPFAM" id="SSF47789">
    <property type="entry name" value="C-terminal domain of RNA polymerase alpha subunit"/>
    <property type="match status" value="1"/>
</dbReference>
<organism evidence="1 2">
    <name type="scientific">Viridibacillus soli</name>
    <dbReference type="NCBI Taxonomy" id="2798301"/>
    <lineage>
        <taxon>Bacteria</taxon>
        <taxon>Bacillati</taxon>
        <taxon>Bacillota</taxon>
        <taxon>Bacilli</taxon>
        <taxon>Bacillales</taxon>
        <taxon>Caryophanaceae</taxon>
        <taxon>Viridibacillus</taxon>
    </lineage>
</organism>